<evidence type="ECO:0000313" key="2">
    <source>
        <dbReference type="EMBL" id="HHQ51223.1"/>
    </source>
</evidence>
<evidence type="ECO:0000259" key="1">
    <source>
        <dbReference type="Pfam" id="PF22662"/>
    </source>
</evidence>
<dbReference type="Gene3D" id="3.40.50.11700">
    <property type="match status" value="1"/>
</dbReference>
<dbReference type="EMBL" id="DRYQ01000115">
    <property type="protein sequence ID" value="HHQ51223.1"/>
    <property type="molecule type" value="Genomic_DNA"/>
</dbReference>
<proteinExistence type="predicted"/>
<organism evidence="2">
    <name type="scientific">Ignisphaera aggregans</name>
    <dbReference type="NCBI Taxonomy" id="334771"/>
    <lineage>
        <taxon>Archaea</taxon>
        <taxon>Thermoproteota</taxon>
        <taxon>Thermoprotei</taxon>
        <taxon>Desulfurococcales</taxon>
        <taxon>Desulfurococcaceae</taxon>
        <taxon>Ignisphaera</taxon>
    </lineage>
</organism>
<protein>
    <submittedName>
        <fullName evidence="2">MarR family transcriptional regulator</fullName>
    </submittedName>
</protein>
<dbReference type="InterPro" id="IPR054588">
    <property type="entry name" value="Csa3_N"/>
</dbReference>
<dbReference type="AlphaFoldDB" id="A0A7J3ZAK2"/>
<dbReference type="InterPro" id="IPR036390">
    <property type="entry name" value="WH_DNA-bd_sf"/>
</dbReference>
<accession>A0A7J3ZAK2</accession>
<sequence length="211" mass="23298">MNIITVLGFDVSHTLLVMTKSAIKPSKIVVLFGVIRGESDQRAETALAMLKQFASMMGVSIERVDVEVVEVDKAVEKILRVLEENLPAILDLGGGLRLLVIEALIAYTMLSPSKMDSITLYTALEGRNELVNIDVKNIKKRLAASKVLSDIHKAVLGIIEERGVVTPREILSKLQEKGVTITKQHLAKVLAKLVNLGLVEKVERGRYKYKL</sequence>
<dbReference type="Gene3D" id="1.10.10.10">
    <property type="entry name" value="Winged helix-like DNA-binding domain superfamily/Winged helix DNA-binding domain"/>
    <property type="match status" value="1"/>
</dbReference>
<gene>
    <name evidence="2" type="ORF">ENM66_07750</name>
</gene>
<dbReference type="SUPFAM" id="SSF46785">
    <property type="entry name" value="Winged helix' DNA-binding domain"/>
    <property type="match status" value="1"/>
</dbReference>
<comment type="caution">
    <text evidence="2">The sequence shown here is derived from an EMBL/GenBank/DDBJ whole genome shotgun (WGS) entry which is preliminary data.</text>
</comment>
<dbReference type="Pfam" id="PF22662">
    <property type="entry name" value="Csa3_N"/>
    <property type="match status" value="1"/>
</dbReference>
<feature type="domain" description="Csa3 N-terminal" evidence="1">
    <location>
        <begin position="3"/>
        <end position="110"/>
    </location>
</feature>
<name>A0A7J3ZAK2_9CREN</name>
<reference evidence="2" key="1">
    <citation type="journal article" date="2020" name="mSystems">
        <title>Genome- and Community-Level Interaction Insights into Carbon Utilization and Element Cycling Functions of Hydrothermarchaeota in Hydrothermal Sediment.</title>
        <authorList>
            <person name="Zhou Z."/>
            <person name="Liu Y."/>
            <person name="Xu W."/>
            <person name="Pan J."/>
            <person name="Luo Z.H."/>
            <person name="Li M."/>
        </authorList>
    </citation>
    <scope>NUCLEOTIDE SEQUENCE [LARGE SCALE GENOMIC DNA]</scope>
    <source>
        <strain evidence="2">SpSt-1105</strain>
    </source>
</reference>
<dbReference type="InterPro" id="IPR036388">
    <property type="entry name" value="WH-like_DNA-bd_sf"/>
</dbReference>